<name>A0A085TWW4_9RHOB</name>
<dbReference type="EMBL" id="AQRC01000006">
    <property type="protein sequence ID" value="KFE35211.1"/>
    <property type="molecule type" value="Genomic_DNA"/>
</dbReference>
<feature type="binding site" evidence="5">
    <location>
        <position position="88"/>
    </location>
    <ligand>
        <name>Mg(2+)</name>
        <dbReference type="ChEBI" id="CHEBI:18420"/>
        <label>1</label>
        <note>catalytic</note>
    </ligand>
</feature>
<keyword evidence="3" id="KW-0378">Hydrolase</keyword>
<dbReference type="PANTHER" id="PTHR20854:SF4">
    <property type="entry name" value="INOSITOL-1-MONOPHOSPHATASE-RELATED"/>
    <property type="match status" value="1"/>
</dbReference>
<organism evidence="6 7">
    <name type="scientific">Thioclava atlantica</name>
    <dbReference type="NCBI Taxonomy" id="1317124"/>
    <lineage>
        <taxon>Bacteria</taxon>
        <taxon>Pseudomonadati</taxon>
        <taxon>Pseudomonadota</taxon>
        <taxon>Alphaproteobacteria</taxon>
        <taxon>Rhodobacterales</taxon>
        <taxon>Paracoccaceae</taxon>
        <taxon>Thioclava</taxon>
    </lineage>
</organism>
<gene>
    <name evidence="6" type="ORF">DW2_09556</name>
</gene>
<dbReference type="GO" id="GO:0006020">
    <property type="term" value="P:inositol metabolic process"/>
    <property type="evidence" value="ECO:0007669"/>
    <property type="project" value="TreeGrafter"/>
</dbReference>
<feature type="binding site" evidence="5">
    <location>
        <position position="67"/>
    </location>
    <ligand>
        <name>Mg(2+)</name>
        <dbReference type="ChEBI" id="CHEBI:18420"/>
        <label>1</label>
        <note>catalytic</note>
    </ligand>
</feature>
<dbReference type="Gene3D" id="3.40.190.80">
    <property type="match status" value="1"/>
</dbReference>
<evidence type="ECO:0000256" key="5">
    <source>
        <dbReference type="PIRSR" id="PIRSR600760-2"/>
    </source>
</evidence>
<feature type="binding site" evidence="5">
    <location>
        <position position="87"/>
    </location>
    <ligand>
        <name>Mg(2+)</name>
        <dbReference type="ChEBI" id="CHEBI:18420"/>
        <label>1</label>
        <note>catalytic</note>
    </ligand>
</feature>
<evidence type="ECO:0000256" key="2">
    <source>
        <dbReference type="ARBA" id="ARBA00022723"/>
    </source>
</evidence>
<dbReference type="Proteomes" id="UP000028607">
    <property type="component" value="Unassembled WGS sequence"/>
</dbReference>
<evidence type="ECO:0000256" key="4">
    <source>
        <dbReference type="ARBA" id="ARBA00022842"/>
    </source>
</evidence>
<comment type="cofactor">
    <cofactor evidence="5">
        <name>Mg(2+)</name>
        <dbReference type="ChEBI" id="CHEBI:18420"/>
    </cofactor>
</comment>
<dbReference type="Pfam" id="PF00459">
    <property type="entry name" value="Inositol_P"/>
    <property type="match status" value="1"/>
</dbReference>
<dbReference type="CDD" id="cd01638">
    <property type="entry name" value="CysQ"/>
    <property type="match status" value="1"/>
</dbReference>
<dbReference type="GO" id="GO:0008934">
    <property type="term" value="F:inositol monophosphate 1-phosphatase activity"/>
    <property type="evidence" value="ECO:0007669"/>
    <property type="project" value="TreeGrafter"/>
</dbReference>
<dbReference type="PANTHER" id="PTHR20854">
    <property type="entry name" value="INOSITOL MONOPHOSPHATASE"/>
    <property type="match status" value="1"/>
</dbReference>
<dbReference type="PRINTS" id="PR00377">
    <property type="entry name" value="IMPHPHTASES"/>
</dbReference>
<feature type="binding site" evidence="5">
    <location>
        <position position="85"/>
    </location>
    <ligand>
        <name>Mg(2+)</name>
        <dbReference type="ChEBI" id="CHEBI:18420"/>
        <label>1</label>
        <note>catalytic</note>
    </ligand>
</feature>
<evidence type="ECO:0000256" key="3">
    <source>
        <dbReference type="ARBA" id="ARBA00022801"/>
    </source>
</evidence>
<proteinExistence type="inferred from homology"/>
<keyword evidence="2 5" id="KW-0479">Metal-binding</keyword>
<dbReference type="STRING" id="1317124.DW2_09556"/>
<dbReference type="eggNOG" id="COG0483">
    <property type="taxonomic scope" value="Bacteria"/>
</dbReference>
<dbReference type="PATRIC" id="fig|1317124.6.peg.1939"/>
<dbReference type="OrthoDB" id="9785695at2"/>
<comment type="similarity">
    <text evidence="1">Belongs to the inositol monophosphatase superfamily.</text>
</comment>
<dbReference type="RefSeq" id="WP_038145765.1">
    <property type="nucleotide sequence ID" value="NZ_AQRC01000006.1"/>
</dbReference>
<protein>
    <submittedName>
        <fullName evidence="6">Inositol monophosphatase</fullName>
    </submittedName>
</protein>
<reference evidence="7" key="1">
    <citation type="submission" date="2013-04" db="EMBL/GenBank/DDBJ databases">
        <title>Thioclava sp. 13D2W-2 Genome Sequencing.</title>
        <authorList>
            <person name="Lai Q."/>
            <person name="Li G."/>
            <person name="Shao Z."/>
        </authorList>
    </citation>
    <scope>NUCLEOTIDE SEQUENCE [LARGE SCALE GENOMIC DNA]</scope>
    <source>
        <strain evidence="7">13D2W-2</strain>
    </source>
</reference>
<dbReference type="InterPro" id="IPR000760">
    <property type="entry name" value="Inositol_monophosphatase-like"/>
</dbReference>
<evidence type="ECO:0000313" key="6">
    <source>
        <dbReference type="EMBL" id="KFE35211.1"/>
    </source>
</evidence>
<dbReference type="Gene3D" id="3.30.540.10">
    <property type="entry name" value="Fructose-1,6-Bisphosphatase, subunit A, domain 1"/>
    <property type="match status" value="1"/>
</dbReference>
<dbReference type="InterPro" id="IPR020583">
    <property type="entry name" value="Inositol_monoP_metal-BS"/>
</dbReference>
<dbReference type="GO" id="GO:0046872">
    <property type="term" value="F:metal ion binding"/>
    <property type="evidence" value="ECO:0007669"/>
    <property type="project" value="UniProtKB-KW"/>
</dbReference>
<dbReference type="PROSITE" id="PS00629">
    <property type="entry name" value="IMP_1"/>
    <property type="match status" value="1"/>
</dbReference>
<dbReference type="SUPFAM" id="SSF56655">
    <property type="entry name" value="Carbohydrate phosphatase"/>
    <property type="match status" value="1"/>
</dbReference>
<feature type="binding site" evidence="5">
    <location>
        <position position="206"/>
    </location>
    <ligand>
        <name>Mg(2+)</name>
        <dbReference type="ChEBI" id="CHEBI:18420"/>
        <label>1</label>
        <note>catalytic</note>
    </ligand>
</feature>
<keyword evidence="4 5" id="KW-0460">Magnesium</keyword>
<reference evidence="6 7" key="2">
    <citation type="journal article" date="2015" name="Antonie Van Leeuwenhoek">
        <title>Thioclava indica sp. nov., isolated from surface seawater of the Indian Ocean.</title>
        <authorList>
            <person name="Liu Y."/>
            <person name="Lai Q."/>
            <person name="Du J."/>
            <person name="Xu H."/>
            <person name="Jiang L."/>
            <person name="Shao Z."/>
        </authorList>
    </citation>
    <scope>NUCLEOTIDE SEQUENCE [LARGE SCALE GENOMIC DNA]</scope>
    <source>
        <strain evidence="6 7">13D2W-2</strain>
    </source>
</reference>
<comment type="caution">
    <text evidence="6">The sequence shown here is derived from an EMBL/GenBank/DDBJ whole genome shotgun (WGS) entry which is preliminary data.</text>
</comment>
<accession>A0A085TWW4</accession>
<dbReference type="GO" id="GO:0007165">
    <property type="term" value="P:signal transduction"/>
    <property type="evidence" value="ECO:0007669"/>
    <property type="project" value="TreeGrafter"/>
</dbReference>
<dbReference type="AlphaFoldDB" id="A0A085TWW4"/>
<evidence type="ECO:0000313" key="7">
    <source>
        <dbReference type="Proteomes" id="UP000028607"/>
    </source>
</evidence>
<keyword evidence="7" id="KW-1185">Reference proteome</keyword>
<sequence>MPETDLELLSEAAVKAGELALSFWKKAPEAWDKGGGAGPVSEADLAVNALLEDKLRGARPDYGWLSEESADDPARLAASATFIVDPIDGTRAFLNGDGGFSHALAVAREGEIVAGVVHLPVHGLTYSATVDGPALLNGKPLQPGTRAALEGASVLTSKLSDDPAHWRDGPPAYRRSFRPSLAWRLCLVAEGKFDATISLRKAWEWDIAAGSLIAERAGLRATDQRGAPLRFNRALPQSDGLIVSNPSLHDAFLEKLASWPG</sequence>
<evidence type="ECO:0000256" key="1">
    <source>
        <dbReference type="ARBA" id="ARBA00009759"/>
    </source>
</evidence>